<proteinExistence type="inferred from homology"/>
<dbReference type="Proteomes" id="UP000825935">
    <property type="component" value="Chromosome 13"/>
</dbReference>
<feature type="transmembrane region" description="Helical" evidence="2">
    <location>
        <begin position="73"/>
        <end position="91"/>
    </location>
</feature>
<sequence length="848" mass="95150">MKIIGSESFPQEDGKILRDSSMISFIRKNPLFTKVLFYITMLTTCMVIGDGILTPAISILSSIEGVKTFSPNFGQGPIIFIVLVLLLGVFIMQPYGTKPIRFLFSPIIITWLLLTPSIGIYNILMNYPTIFKGVSPHYLLKFFINHGSTGWIVVGGATLCITGVESMFADLGHFNKSSIQLGFLLLVYPSNITTYAGIAAYLIRNPHHHHQAFYNSTPKAVFWPMLIISTLASIVASHGLILASFSLIKQCMELDCFPRVQVVSTSTKHQGQIYLPQVNIALAVLCTIIVLCSHNGNTVGSSYGIAVLLVMLTTTFLLTIVMVGIWRVRSPLGVSFLTFFGLIEMCNLVAVLSKVPQGGWITFLFALIMALFMFGWVEARTRIFEFEISHSISFGRFKQMLYKDEISRVPSICFIHTLSFYPTKYPRISIKAAGCTEKSQNSQQSSSKDTETDDDIFKCATIEEANESTSAQKQYIVDKSALEDIKIYDHRNSTSIQQHNHHSFTNEQSITNDACMPNYCSNVPRNDHHKVPHIEIVVSGYDDQQNIKNKESSIHQYVSDCDGLYSIVKEVIRDDNKFCPESQGVYINEPLHGVQTNPVTFLNLSHTSENSSEGKLKHYTNGTTDTLVRHHDCISLSPTKQETCSEDFENDFLVPIPPILQHYVRITHSLHQVVVLTCFKIGQAPAASEVSRFHLTSLDQINPTGIYLCTIHLESIESFQSQCKGIIMEILTHLQEFIQKHAMTSYKDGIKDTSHLNGSMAEIVMNRNAWQEQIEQIQRARQQSVDLVSHMVCKPKFQLSSKHNLINRSILVGLYPILQSCDPLSSILSCMPCIKSSNLIEINMAYEI</sequence>
<protein>
    <recommendedName>
        <fullName evidence="3">K+ potassium transporter integral membrane domain-containing protein</fullName>
    </recommendedName>
</protein>
<evidence type="ECO:0000256" key="2">
    <source>
        <dbReference type="SAM" id="Phobius"/>
    </source>
</evidence>
<feature type="domain" description="K+ potassium transporter integral membrane" evidence="3">
    <location>
        <begin position="22"/>
        <end position="397"/>
    </location>
</feature>
<keyword evidence="2" id="KW-0472">Membrane</keyword>
<dbReference type="EMBL" id="CM035418">
    <property type="protein sequence ID" value="KAH7420927.1"/>
    <property type="molecule type" value="Genomic_DNA"/>
</dbReference>
<dbReference type="PANTHER" id="PTHR30540">
    <property type="entry name" value="OSMOTIC STRESS POTASSIUM TRANSPORTER"/>
    <property type="match status" value="1"/>
</dbReference>
<dbReference type="InterPro" id="IPR003855">
    <property type="entry name" value="K+_transporter"/>
</dbReference>
<comment type="similarity">
    <text evidence="1">Belongs to the HAK/KUP transporter (TC 2.A.72.3) family.</text>
</comment>
<feature type="transmembrane region" description="Helical" evidence="2">
    <location>
        <begin position="358"/>
        <end position="377"/>
    </location>
</feature>
<comment type="caution">
    <text evidence="4">The sequence shown here is derived from an EMBL/GenBank/DDBJ whole genome shotgun (WGS) entry which is preliminary data.</text>
</comment>
<keyword evidence="5" id="KW-1185">Reference proteome</keyword>
<dbReference type="InterPro" id="IPR053951">
    <property type="entry name" value="K_trans_N"/>
</dbReference>
<reference evidence="4" key="1">
    <citation type="submission" date="2021-08" db="EMBL/GenBank/DDBJ databases">
        <title>WGS assembly of Ceratopteris richardii.</title>
        <authorList>
            <person name="Marchant D.B."/>
            <person name="Chen G."/>
            <person name="Jenkins J."/>
            <person name="Shu S."/>
            <person name="Leebens-Mack J."/>
            <person name="Grimwood J."/>
            <person name="Schmutz J."/>
            <person name="Soltis P."/>
            <person name="Soltis D."/>
            <person name="Chen Z.-H."/>
        </authorList>
    </citation>
    <scope>NUCLEOTIDE SEQUENCE</scope>
    <source>
        <strain evidence="4">Whitten #5841</strain>
        <tissue evidence="4">Leaf</tissue>
    </source>
</reference>
<accession>A0A8T2TCJ0</accession>
<feature type="transmembrane region" description="Helical" evidence="2">
    <location>
        <begin position="223"/>
        <end position="248"/>
    </location>
</feature>
<organism evidence="4 5">
    <name type="scientific">Ceratopteris richardii</name>
    <name type="common">Triangle waterfern</name>
    <dbReference type="NCBI Taxonomy" id="49495"/>
    <lineage>
        <taxon>Eukaryota</taxon>
        <taxon>Viridiplantae</taxon>
        <taxon>Streptophyta</taxon>
        <taxon>Embryophyta</taxon>
        <taxon>Tracheophyta</taxon>
        <taxon>Polypodiopsida</taxon>
        <taxon>Polypodiidae</taxon>
        <taxon>Polypodiales</taxon>
        <taxon>Pteridineae</taxon>
        <taxon>Pteridaceae</taxon>
        <taxon>Parkerioideae</taxon>
        <taxon>Ceratopteris</taxon>
    </lineage>
</organism>
<keyword evidence="2" id="KW-1133">Transmembrane helix</keyword>
<dbReference type="AlphaFoldDB" id="A0A8T2TCJ0"/>
<dbReference type="GO" id="GO:0015079">
    <property type="term" value="F:potassium ion transmembrane transporter activity"/>
    <property type="evidence" value="ECO:0007669"/>
    <property type="project" value="InterPro"/>
</dbReference>
<evidence type="ECO:0000313" key="4">
    <source>
        <dbReference type="EMBL" id="KAH7420927.1"/>
    </source>
</evidence>
<feature type="transmembrane region" description="Helical" evidence="2">
    <location>
        <begin position="332"/>
        <end position="352"/>
    </location>
</feature>
<feature type="transmembrane region" description="Helical" evidence="2">
    <location>
        <begin position="103"/>
        <end position="124"/>
    </location>
</feature>
<dbReference type="PANTHER" id="PTHR30540:SF13">
    <property type="entry name" value="POTASSIUM TRANSPORTER 17-RELATED"/>
    <property type="match status" value="1"/>
</dbReference>
<evidence type="ECO:0000256" key="1">
    <source>
        <dbReference type="ARBA" id="ARBA00008440"/>
    </source>
</evidence>
<feature type="transmembrane region" description="Helical" evidence="2">
    <location>
        <begin position="303"/>
        <end position="325"/>
    </location>
</feature>
<keyword evidence="2" id="KW-0812">Transmembrane</keyword>
<gene>
    <name evidence="4" type="ORF">KP509_13G030600</name>
</gene>
<feature type="transmembrane region" description="Helical" evidence="2">
    <location>
        <begin position="181"/>
        <end position="203"/>
    </location>
</feature>
<feature type="transmembrane region" description="Helical" evidence="2">
    <location>
        <begin position="35"/>
        <end position="61"/>
    </location>
</feature>
<dbReference type="Pfam" id="PF02705">
    <property type="entry name" value="K_trans"/>
    <property type="match status" value="1"/>
</dbReference>
<evidence type="ECO:0000259" key="3">
    <source>
        <dbReference type="Pfam" id="PF02705"/>
    </source>
</evidence>
<dbReference type="GO" id="GO:0016020">
    <property type="term" value="C:membrane"/>
    <property type="evidence" value="ECO:0007669"/>
    <property type="project" value="InterPro"/>
</dbReference>
<dbReference type="OrthoDB" id="504708at2759"/>
<feature type="transmembrane region" description="Helical" evidence="2">
    <location>
        <begin position="144"/>
        <end position="169"/>
    </location>
</feature>
<name>A0A8T2TCJ0_CERRI</name>
<evidence type="ECO:0000313" key="5">
    <source>
        <dbReference type="Proteomes" id="UP000825935"/>
    </source>
</evidence>